<dbReference type="PROSITE" id="PS00875">
    <property type="entry name" value="T2SP_D"/>
    <property type="match status" value="1"/>
</dbReference>
<keyword evidence="6" id="KW-0472">Membrane</keyword>
<reference evidence="9" key="1">
    <citation type="submission" date="2018-06" db="EMBL/GenBank/DDBJ databases">
        <authorList>
            <person name="Zhirakovskaya E."/>
        </authorList>
    </citation>
    <scope>NUCLEOTIDE SEQUENCE</scope>
</reference>
<dbReference type="InterPro" id="IPR051808">
    <property type="entry name" value="Type_IV_pilus_biogenesis"/>
</dbReference>
<dbReference type="InterPro" id="IPR005644">
    <property type="entry name" value="NolW-like"/>
</dbReference>
<dbReference type="Gene3D" id="3.30.1370.130">
    <property type="match status" value="1"/>
</dbReference>
<dbReference type="Pfam" id="PF07660">
    <property type="entry name" value="STN"/>
    <property type="match status" value="1"/>
</dbReference>
<protein>
    <submittedName>
        <fullName evidence="9">Type IV pilus biogenesis protein PilQ</fullName>
    </submittedName>
</protein>
<evidence type="ECO:0000256" key="1">
    <source>
        <dbReference type="ARBA" id="ARBA00004442"/>
    </source>
</evidence>
<dbReference type="Gene3D" id="2.60.40.3470">
    <property type="match status" value="1"/>
</dbReference>
<proteinExistence type="inferred from homology"/>
<dbReference type="InterPro" id="IPR038591">
    <property type="entry name" value="NolW-like_sf"/>
</dbReference>
<dbReference type="AlphaFoldDB" id="A0A3B0ZMI7"/>
<dbReference type="InterPro" id="IPR021731">
    <property type="entry name" value="AMIN_dom"/>
</dbReference>
<evidence type="ECO:0000256" key="5">
    <source>
        <dbReference type="ARBA" id="ARBA00022927"/>
    </source>
</evidence>
<comment type="subcellular location">
    <subcellularLocation>
        <location evidence="1">Cell outer membrane</location>
    </subcellularLocation>
</comment>
<dbReference type="Gene3D" id="2.60.40.3500">
    <property type="match status" value="1"/>
</dbReference>
<keyword evidence="5" id="KW-0653">Protein transport</keyword>
<evidence type="ECO:0000256" key="7">
    <source>
        <dbReference type="ARBA" id="ARBA00023237"/>
    </source>
</evidence>
<dbReference type="InterPro" id="IPR013355">
    <property type="entry name" value="Pilus_4_PilQ"/>
</dbReference>
<dbReference type="InterPro" id="IPR004845">
    <property type="entry name" value="T2SS_GspD_CS"/>
</dbReference>
<dbReference type="PRINTS" id="PR00811">
    <property type="entry name" value="BCTERIALGSPD"/>
</dbReference>
<dbReference type="GO" id="GO:0009279">
    <property type="term" value="C:cell outer membrane"/>
    <property type="evidence" value="ECO:0007669"/>
    <property type="project" value="UniProtKB-SubCell"/>
</dbReference>
<keyword evidence="3" id="KW-0813">Transport</keyword>
<organism evidence="9">
    <name type="scientific">hydrothermal vent metagenome</name>
    <dbReference type="NCBI Taxonomy" id="652676"/>
    <lineage>
        <taxon>unclassified sequences</taxon>
        <taxon>metagenomes</taxon>
        <taxon>ecological metagenomes</taxon>
    </lineage>
</organism>
<dbReference type="EMBL" id="UOFO01000148">
    <property type="protein sequence ID" value="VAW88547.1"/>
    <property type="molecule type" value="Genomic_DNA"/>
</dbReference>
<dbReference type="GO" id="GO:0009306">
    <property type="term" value="P:protein secretion"/>
    <property type="evidence" value="ECO:0007669"/>
    <property type="project" value="InterPro"/>
</dbReference>
<dbReference type="Pfam" id="PF00263">
    <property type="entry name" value="Secretin"/>
    <property type="match status" value="1"/>
</dbReference>
<evidence type="ECO:0000259" key="8">
    <source>
        <dbReference type="SMART" id="SM00965"/>
    </source>
</evidence>
<dbReference type="InterPro" id="IPR004846">
    <property type="entry name" value="T2SS/T3SS_dom"/>
</dbReference>
<dbReference type="Gene3D" id="3.30.1370.120">
    <property type="match status" value="1"/>
</dbReference>
<evidence type="ECO:0000256" key="3">
    <source>
        <dbReference type="ARBA" id="ARBA00022448"/>
    </source>
</evidence>
<evidence type="ECO:0000256" key="2">
    <source>
        <dbReference type="ARBA" id="ARBA00006304"/>
    </source>
</evidence>
<dbReference type="Pfam" id="PF11741">
    <property type="entry name" value="AMIN"/>
    <property type="match status" value="1"/>
</dbReference>
<evidence type="ECO:0000256" key="4">
    <source>
        <dbReference type="ARBA" id="ARBA00022729"/>
    </source>
</evidence>
<name>A0A3B0ZMI7_9ZZZZ</name>
<dbReference type="InterPro" id="IPR011662">
    <property type="entry name" value="Secretin/TonB_short_N"/>
</dbReference>
<gene>
    <name evidence="9" type="ORF">MNBD_GAMMA16-1595</name>
</gene>
<dbReference type="InterPro" id="IPR001775">
    <property type="entry name" value="GspD/PilQ"/>
</dbReference>
<keyword evidence="7" id="KW-0998">Cell outer membrane</keyword>
<sequence>MLIARRATVARNKSQVITLMRRSTLFFILLMVSLPQYLLAEDVKNTLIDIGYSSLPGNRVLIKLSMENPVSMPNSFSIDTPARIALDFPETASRLKKKSTSISLGAARSIMAVEAQGRTRVVLNLIRMVKYDTRIDGNNIFITLESPTSVIASSKAKIVLSNEEQSIKNIDFRRGKNGDGRITVSLEKSASVVDVTREGGKIVAYFSDTKLPERLEQRLDVVDFATPVNFIDSFTKSGGVKIEIMTQGPFEHIAYQSDTIFTLEIRPLTVDQKKKMEKEKFGYTGEKLSLNFQNIEVRAVLQLIADFTGLNLVASDTVGGNVTLRLKNVPWDQALDLILKTKGLAMRQMGNVVLVAPAEEIAAREKQELEAEAQLRDLEPLQSEIIQVNYAKASDMAALLKAQENTMLTERGSVSVDDRTNTLLLMETVSKIVEIRALVARLDIPVRQVLIESRVVIANDNFTHEIGVKFGATGVNPSSDGMIGISGNANAIDSMATSAISNIAANGNAAPVALPALADRLSVSLPSTSTAGRFALGILGPDFMIDLELSAMQKEGKGEVLSNPRIITSNQQEAFIEQGVEIPYQEASSSGATSVSFKKAVLSLKVTPQITPDDRVIMDLNINKDSVGEIFFGTPSINTREIKTQVLVENGETVVLGGILEKTTTDGVTKVPFLGDIPYLGRLFRNDIKVDNKEELLIFITPKILKQNLNLR</sequence>
<comment type="similarity">
    <text evidence="2">Belongs to the bacterial secretin family. PilQ subfamily.</text>
</comment>
<accession>A0A3B0ZMI7</accession>
<evidence type="ECO:0000313" key="9">
    <source>
        <dbReference type="EMBL" id="VAW88547.1"/>
    </source>
</evidence>
<keyword evidence="4" id="KW-0732">Signal</keyword>
<dbReference type="PANTHER" id="PTHR30604">
    <property type="entry name" value="PROTEIN TRANSPORT PROTEIN HOFQ"/>
    <property type="match status" value="1"/>
</dbReference>
<dbReference type="NCBIfam" id="TIGR02515">
    <property type="entry name" value="IV_pilus_PilQ"/>
    <property type="match status" value="1"/>
</dbReference>
<dbReference type="SMART" id="SM00965">
    <property type="entry name" value="STN"/>
    <property type="match status" value="1"/>
</dbReference>
<dbReference type="PANTHER" id="PTHR30604:SF1">
    <property type="entry name" value="DNA UTILIZATION PROTEIN HOFQ"/>
    <property type="match status" value="1"/>
</dbReference>
<evidence type="ECO:0000256" key="6">
    <source>
        <dbReference type="ARBA" id="ARBA00023136"/>
    </source>
</evidence>
<feature type="domain" description="Secretin/TonB short N-terminal" evidence="8">
    <location>
        <begin position="310"/>
        <end position="358"/>
    </location>
</feature>
<dbReference type="Pfam" id="PF03958">
    <property type="entry name" value="Secretin_N"/>
    <property type="match status" value="1"/>
</dbReference>